<comment type="caution">
    <text evidence="1">The sequence shown here is derived from an EMBL/GenBank/DDBJ whole genome shotgun (WGS) entry which is preliminary data.</text>
</comment>
<accession>A0A6A5HC66</accession>
<reference evidence="1 2" key="1">
    <citation type="submission" date="2019-12" db="EMBL/GenBank/DDBJ databases">
        <title>Chromosome-level assembly of the Caenorhabditis remanei genome.</title>
        <authorList>
            <person name="Teterina A.A."/>
            <person name="Willis J.H."/>
            <person name="Phillips P.C."/>
        </authorList>
    </citation>
    <scope>NUCLEOTIDE SEQUENCE [LARGE SCALE GENOMIC DNA]</scope>
    <source>
        <strain evidence="1 2">PX506</strain>
        <tissue evidence="1">Whole organism</tissue>
    </source>
</reference>
<protein>
    <submittedName>
        <fullName evidence="1">Uncharacterized protein</fullName>
    </submittedName>
</protein>
<dbReference type="KEGG" id="crq:GCK72_004568"/>
<proteinExistence type="predicted"/>
<dbReference type="EMBL" id="WUAV01000002">
    <property type="protein sequence ID" value="KAF1764619.1"/>
    <property type="molecule type" value="Genomic_DNA"/>
</dbReference>
<evidence type="ECO:0000313" key="2">
    <source>
        <dbReference type="Proteomes" id="UP000483820"/>
    </source>
</evidence>
<dbReference type="CTD" id="78773929"/>
<organism evidence="1 2">
    <name type="scientific">Caenorhabditis remanei</name>
    <name type="common">Caenorhabditis vulgaris</name>
    <dbReference type="NCBI Taxonomy" id="31234"/>
    <lineage>
        <taxon>Eukaryota</taxon>
        <taxon>Metazoa</taxon>
        <taxon>Ecdysozoa</taxon>
        <taxon>Nematoda</taxon>
        <taxon>Chromadorea</taxon>
        <taxon>Rhabditida</taxon>
        <taxon>Rhabditina</taxon>
        <taxon>Rhabditomorpha</taxon>
        <taxon>Rhabditoidea</taxon>
        <taxon>Rhabditidae</taxon>
        <taxon>Peloderinae</taxon>
        <taxon>Caenorhabditis</taxon>
    </lineage>
</organism>
<gene>
    <name evidence="1" type="ORF">GCK72_004568</name>
</gene>
<name>A0A6A5HC66_CAERE</name>
<evidence type="ECO:0000313" key="1">
    <source>
        <dbReference type="EMBL" id="KAF1764619.1"/>
    </source>
</evidence>
<dbReference type="Proteomes" id="UP000483820">
    <property type="component" value="Chromosome II"/>
</dbReference>
<dbReference type="AlphaFoldDB" id="A0A6A5HC66"/>
<dbReference type="RefSeq" id="XP_053588958.1">
    <property type="nucleotide sequence ID" value="XM_053724764.1"/>
</dbReference>
<sequence length="173" mass="18988">MNIAFPAECFERHCKGSIEEEKYRSIGGERGGAMAQLHSFIMAPVPVDLSKIDFRQLLRKNVPGSGHFMGMRYQRGGNMRGGGLGGILGAVASFLPTFMNSFAGKQLISAGKDLATELSQGQDLKSSLKSVAQKKMRQLSGNGRRPRKNYIKGRSVTVLKPHFVSQTPRDNFL</sequence>
<dbReference type="GeneID" id="78773929"/>